<name>A0ABN6Z1L4_9FIRM</name>
<reference evidence="2" key="1">
    <citation type="journal article" date="2023" name="Int. J. Syst. Evol. Microbiol.">
        <title>Claveliimonas bilis gen. nov., sp. nov., deoxycholic acid-producing bacteria isolated from human faeces, and reclassification of Sellimonas monacensis Zenner et al. 2021 as Claveliimonas monacensis comb. nov.</title>
        <authorList>
            <person name="Hisatomi A."/>
            <person name="Kastawa N.W.E.P.G."/>
            <person name="Song I."/>
            <person name="Ohkuma M."/>
            <person name="Fukiya S."/>
            <person name="Sakamoto M."/>
        </authorList>
    </citation>
    <scope>NUCLEOTIDE SEQUENCE [LARGE SCALE GENOMIC DNA]</scope>
    <source>
        <strain evidence="2">12BBH14</strain>
    </source>
</reference>
<organism evidence="1 2">
    <name type="scientific">Claveliimonas bilis</name>
    <dbReference type="NCBI Taxonomy" id="3028070"/>
    <lineage>
        <taxon>Bacteria</taxon>
        <taxon>Bacillati</taxon>
        <taxon>Bacillota</taxon>
        <taxon>Clostridia</taxon>
        <taxon>Lachnospirales</taxon>
        <taxon>Lachnospiraceae</taxon>
        <taxon>Claveliimonas</taxon>
    </lineage>
</organism>
<sequence length="51" mass="5710">MAGAGKNEKNVVKYKIYVTGIIRKEEQIYEKPQDKSASGTCCHGNYDVGRM</sequence>
<dbReference type="Proteomes" id="UP001305815">
    <property type="component" value="Chromosome"/>
</dbReference>
<gene>
    <name evidence="1" type="ORF">Lac1_14620</name>
</gene>
<keyword evidence="2" id="KW-1185">Reference proteome</keyword>
<accession>A0ABN6Z1L4</accession>
<proteinExistence type="predicted"/>
<dbReference type="EMBL" id="AP027742">
    <property type="protein sequence ID" value="BDZ77279.1"/>
    <property type="molecule type" value="Genomic_DNA"/>
</dbReference>
<protein>
    <submittedName>
        <fullName evidence="1">Uncharacterized protein</fullName>
    </submittedName>
</protein>
<evidence type="ECO:0000313" key="2">
    <source>
        <dbReference type="Proteomes" id="UP001305815"/>
    </source>
</evidence>
<evidence type="ECO:0000313" key="1">
    <source>
        <dbReference type="EMBL" id="BDZ77279.1"/>
    </source>
</evidence>